<dbReference type="GO" id="GO:0016301">
    <property type="term" value="F:kinase activity"/>
    <property type="evidence" value="ECO:0007669"/>
    <property type="project" value="UniProtKB-KW"/>
</dbReference>
<evidence type="ECO:0000259" key="3">
    <source>
        <dbReference type="Pfam" id="PF03976"/>
    </source>
</evidence>
<dbReference type="Gene3D" id="3.40.50.300">
    <property type="entry name" value="P-loop containing nucleotide triphosphate hydrolases"/>
    <property type="match status" value="1"/>
</dbReference>
<dbReference type="InterPro" id="IPR022300">
    <property type="entry name" value="PPK2-rel_1"/>
</dbReference>
<dbReference type="PANTHER" id="PTHR34383">
    <property type="entry name" value="POLYPHOSPHATE:AMP PHOSPHOTRANSFERASE-RELATED"/>
    <property type="match status" value="1"/>
</dbReference>
<evidence type="ECO:0000313" key="4">
    <source>
        <dbReference type="EMBL" id="MEQ3353760.1"/>
    </source>
</evidence>
<dbReference type="PIRSF" id="PIRSF028756">
    <property type="entry name" value="PPK2_prd"/>
    <property type="match status" value="1"/>
</dbReference>
<accession>A0ABV1J6D7</accession>
<keyword evidence="2 4" id="KW-0418">Kinase</keyword>
<dbReference type="SUPFAM" id="SSF52540">
    <property type="entry name" value="P-loop containing nucleoside triphosphate hydrolases"/>
    <property type="match status" value="1"/>
</dbReference>
<dbReference type="EMBL" id="JBBNPS010000013">
    <property type="protein sequence ID" value="MEQ3353760.1"/>
    <property type="molecule type" value="Genomic_DNA"/>
</dbReference>
<evidence type="ECO:0000313" key="5">
    <source>
        <dbReference type="Proteomes" id="UP001481872"/>
    </source>
</evidence>
<dbReference type="InterPro" id="IPR027417">
    <property type="entry name" value="P-loop_NTPase"/>
</dbReference>
<dbReference type="Pfam" id="PF03976">
    <property type="entry name" value="PPK2"/>
    <property type="match status" value="1"/>
</dbReference>
<protein>
    <submittedName>
        <fullName evidence="4">Polyphosphate kinase 2 family protein</fullName>
    </submittedName>
</protein>
<evidence type="ECO:0000256" key="1">
    <source>
        <dbReference type="ARBA" id="ARBA00022679"/>
    </source>
</evidence>
<keyword evidence="5" id="KW-1185">Reference proteome</keyword>
<evidence type="ECO:0000256" key="2">
    <source>
        <dbReference type="ARBA" id="ARBA00022777"/>
    </source>
</evidence>
<dbReference type="InterPro" id="IPR022488">
    <property type="entry name" value="PPK2-related"/>
</dbReference>
<organism evidence="4 5">
    <name type="scientific">Aedoeadaptatus acetigenes</name>
    <dbReference type="NCBI Taxonomy" id="2981723"/>
    <lineage>
        <taxon>Bacteria</taxon>
        <taxon>Bacillati</taxon>
        <taxon>Bacillota</taxon>
        <taxon>Tissierellia</taxon>
        <taxon>Tissierellales</taxon>
        <taxon>Peptoniphilaceae</taxon>
        <taxon>Aedoeadaptatus</taxon>
    </lineage>
</organism>
<dbReference type="Proteomes" id="UP001481872">
    <property type="component" value="Unassembled WGS sequence"/>
</dbReference>
<dbReference type="RefSeq" id="WP_349054005.1">
    <property type="nucleotide sequence ID" value="NZ_JBBNPS010000013.1"/>
</dbReference>
<feature type="domain" description="Polyphosphate kinase-2-related" evidence="3">
    <location>
        <begin position="30"/>
        <end position="263"/>
    </location>
</feature>
<name>A0ABV1J6D7_9FIRM</name>
<dbReference type="PANTHER" id="PTHR34383:SF3">
    <property type="entry name" value="POLYPHOSPHATE:AMP PHOSPHOTRANSFERASE"/>
    <property type="match status" value="1"/>
</dbReference>
<reference evidence="4 5" key="1">
    <citation type="submission" date="2024-04" db="EMBL/GenBank/DDBJ databases">
        <title>Human intestinal bacterial collection.</title>
        <authorList>
            <person name="Pauvert C."/>
            <person name="Hitch T.C.A."/>
            <person name="Clavel T."/>
        </authorList>
    </citation>
    <scope>NUCLEOTIDE SEQUENCE [LARGE SCALE GENOMIC DNA]</scope>
    <source>
        <strain evidence="4 5">CLA-SR-H026</strain>
    </source>
</reference>
<dbReference type="NCBIfam" id="TIGR03709">
    <property type="entry name" value="PPK2_rel_1"/>
    <property type="match status" value="1"/>
</dbReference>
<comment type="caution">
    <text evidence="4">The sequence shown here is derived from an EMBL/GenBank/DDBJ whole genome shotgun (WGS) entry which is preliminary data.</text>
</comment>
<dbReference type="InterPro" id="IPR016898">
    <property type="entry name" value="Polyphosphate_phosphotransfera"/>
</dbReference>
<proteinExistence type="predicted"/>
<keyword evidence="1" id="KW-0808">Transferase</keyword>
<sequence>MNINQYKVPEKAKIHLKDYATTYDGPLNKKEVKSKLLPENLNAMAELQDALYAENTRGIVVVLQAMDAAGKDGLIKHVFTALNPQGVTVTPFKVPNAEELDHDYLWRIARALPRRGEIAIFNRSHYEDVLVTRVHDLLKESPLPEELVDDNIWNRRFKEIRAFESYLNDNGFTVVKIFLHLSKDEQKERLMERITRPEKHWKFSSSDVNERAYWEDYQKAYEDLIAHTSTENSPWYIIPADRKWYARYAVSEIMLKLMKDMNPTYPELAEKEKENLAKWKKILEEE</sequence>
<gene>
    <name evidence="4" type="ORF">AAA081_05515</name>
</gene>